<evidence type="ECO:0000256" key="1">
    <source>
        <dbReference type="ARBA" id="ARBA00009063"/>
    </source>
</evidence>
<reference evidence="11 12" key="1">
    <citation type="submission" date="2021-09" db="EMBL/GenBank/DDBJ databases">
        <title>Genomic insights and catalytic innovation underlie evolution of tropane alkaloids biosynthesis.</title>
        <authorList>
            <person name="Wang Y.-J."/>
            <person name="Tian T."/>
            <person name="Huang J.-P."/>
            <person name="Huang S.-X."/>
        </authorList>
    </citation>
    <scope>NUCLEOTIDE SEQUENCE [LARGE SCALE GENOMIC DNA]</scope>
    <source>
        <strain evidence="11">KIB-2018</strain>
        <tissue evidence="11">Leaf</tissue>
    </source>
</reference>
<dbReference type="FunFam" id="1.20.58.90:FF:000004">
    <property type="entry name" value="Syntaxin 10"/>
    <property type="match status" value="1"/>
</dbReference>
<dbReference type="GO" id="GO:0016020">
    <property type="term" value="C:membrane"/>
    <property type="evidence" value="ECO:0007669"/>
    <property type="project" value="InterPro"/>
</dbReference>
<evidence type="ECO:0000259" key="10">
    <source>
        <dbReference type="Pfam" id="PF09177"/>
    </source>
</evidence>
<comment type="caution">
    <text evidence="11">The sequence shown here is derived from an EMBL/GenBank/DDBJ whole genome shotgun (WGS) entry which is preliminary data.</text>
</comment>
<gene>
    <name evidence="11" type="ORF">K2173_028452</name>
</gene>
<comment type="similarity">
    <text evidence="1">Belongs to the syntaxin family.</text>
</comment>
<keyword evidence="7 9" id="KW-0472">Membrane</keyword>
<evidence type="ECO:0000256" key="4">
    <source>
        <dbReference type="ARBA" id="ARBA00022927"/>
    </source>
</evidence>
<keyword evidence="5 9" id="KW-1133">Transmembrane helix</keyword>
<dbReference type="InterPro" id="IPR010989">
    <property type="entry name" value="SNARE"/>
</dbReference>
<evidence type="ECO:0000256" key="5">
    <source>
        <dbReference type="ARBA" id="ARBA00022989"/>
    </source>
</evidence>
<organism evidence="11 12">
    <name type="scientific">Erythroxylum novogranatense</name>
    <dbReference type="NCBI Taxonomy" id="1862640"/>
    <lineage>
        <taxon>Eukaryota</taxon>
        <taxon>Viridiplantae</taxon>
        <taxon>Streptophyta</taxon>
        <taxon>Embryophyta</taxon>
        <taxon>Tracheophyta</taxon>
        <taxon>Spermatophyta</taxon>
        <taxon>Magnoliopsida</taxon>
        <taxon>eudicotyledons</taxon>
        <taxon>Gunneridae</taxon>
        <taxon>Pentapetalae</taxon>
        <taxon>rosids</taxon>
        <taxon>fabids</taxon>
        <taxon>Malpighiales</taxon>
        <taxon>Erythroxylaceae</taxon>
        <taxon>Erythroxylum</taxon>
    </lineage>
</organism>
<evidence type="ECO:0000256" key="3">
    <source>
        <dbReference type="ARBA" id="ARBA00022692"/>
    </source>
</evidence>
<feature type="transmembrane region" description="Helical" evidence="9">
    <location>
        <begin position="321"/>
        <end position="340"/>
    </location>
</feature>
<dbReference type="PANTHER" id="PTHR34949:SF6">
    <property type="entry name" value="EXPRESSED PROTEIN"/>
    <property type="match status" value="1"/>
</dbReference>
<dbReference type="CDD" id="cd21442">
    <property type="entry name" value="SNARE_NTD_STX6-like"/>
    <property type="match status" value="1"/>
</dbReference>
<evidence type="ECO:0000313" key="11">
    <source>
        <dbReference type="EMBL" id="KAJ8773275.1"/>
    </source>
</evidence>
<dbReference type="AlphaFoldDB" id="A0AAV8U218"/>
<evidence type="ECO:0000256" key="6">
    <source>
        <dbReference type="ARBA" id="ARBA00023034"/>
    </source>
</evidence>
<keyword evidence="6" id="KW-0333">Golgi apparatus</keyword>
<evidence type="ECO:0000313" key="12">
    <source>
        <dbReference type="Proteomes" id="UP001159364"/>
    </source>
</evidence>
<sequence length="343" mass="39288">MASSFDRWEKDPFFSAAEEVQESADRMESTYRTWVHAKKDTSNLWNCEELRRDLRTSLGTTKWQLEEFQRAVKSSYVKSSRDDAKDRHHEFIVAIEDHILKIQSALRDSALSEGKTSLPWVHLDEGESNELALFLSGPPEDNTTWKIHNRDLDKLPEMEKMSEPECSKNSTQSVGLNSLESREEKLHGHRRTASASADIGAWKIAIADGGFQVNSSTRHVPQPPRKVPSLSGVLDSMELAYKFKWPNNGIRKWKPTDRHQESDTAPLRSSELTRGIDACYEKSKSCLDGYDECYNKQLYGCYGAIQRQLQRSQYQMQYSRPVRVAFSIVLLICLIVLIALRVL</sequence>
<keyword evidence="4" id="KW-0653">Protein transport</keyword>
<dbReference type="Gene3D" id="1.20.58.90">
    <property type="match status" value="1"/>
</dbReference>
<dbReference type="Pfam" id="PF09177">
    <property type="entry name" value="STX6_10_61_N"/>
    <property type="match status" value="1"/>
</dbReference>
<protein>
    <recommendedName>
        <fullName evidence="10">Syntaxin 6/10/61 N-terminal domain-containing protein</fullName>
    </recommendedName>
</protein>
<keyword evidence="3 9" id="KW-0812">Transmembrane</keyword>
<dbReference type="PANTHER" id="PTHR34949">
    <property type="entry name" value="OS05G0443700 PROTEIN"/>
    <property type="match status" value="1"/>
</dbReference>
<evidence type="ECO:0000256" key="9">
    <source>
        <dbReference type="SAM" id="Phobius"/>
    </source>
</evidence>
<keyword evidence="2" id="KW-0813">Transport</keyword>
<dbReference type="GO" id="GO:0048193">
    <property type="term" value="P:Golgi vesicle transport"/>
    <property type="evidence" value="ECO:0007669"/>
    <property type="project" value="InterPro"/>
</dbReference>
<comment type="subcellular location">
    <subcellularLocation>
        <location evidence="8">Golgi apparatus</location>
        <location evidence="8">trans-Golgi network membrane</location>
        <topology evidence="8">Single-pass type IV membrane protein</topology>
    </subcellularLocation>
</comment>
<dbReference type="Proteomes" id="UP001159364">
    <property type="component" value="Linkage Group LG02"/>
</dbReference>
<dbReference type="GO" id="GO:0005794">
    <property type="term" value="C:Golgi apparatus"/>
    <property type="evidence" value="ECO:0007669"/>
    <property type="project" value="UniProtKB-SubCell"/>
</dbReference>
<proteinExistence type="inferred from homology"/>
<dbReference type="GO" id="GO:0015031">
    <property type="term" value="P:protein transport"/>
    <property type="evidence" value="ECO:0007669"/>
    <property type="project" value="UniProtKB-KW"/>
</dbReference>
<name>A0AAV8U218_9ROSI</name>
<keyword evidence="12" id="KW-1185">Reference proteome</keyword>
<evidence type="ECO:0000256" key="2">
    <source>
        <dbReference type="ARBA" id="ARBA00022448"/>
    </source>
</evidence>
<evidence type="ECO:0000256" key="8">
    <source>
        <dbReference type="ARBA" id="ARBA00037801"/>
    </source>
</evidence>
<dbReference type="EMBL" id="JAIWQS010000002">
    <property type="protein sequence ID" value="KAJ8773275.1"/>
    <property type="molecule type" value="Genomic_DNA"/>
</dbReference>
<accession>A0AAV8U218</accession>
<evidence type="ECO:0000256" key="7">
    <source>
        <dbReference type="ARBA" id="ARBA00023136"/>
    </source>
</evidence>
<dbReference type="InterPro" id="IPR015260">
    <property type="entry name" value="Syntaxin-6/10/61_N"/>
</dbReference>
<feature type="domain" description="Syntaxin 6/10/61 N-terminal" evidence="10">
    <location>
        <begin position="11"/>
        <end position="102"/>
    </location>
</feature>
<dbReference type="SUPFAM" id="SSF47661">
    <property type="entry name" value="t-snare proteins"/>
    <property type="match status" value="1"/>
</dbReference>